<dbReference type="SMART" id="SM00487">
    <property type="entry name" value="DEXDc"/>
    <property type="match status" value="1"/>
</dbReference>
<comment type="subunit">
    <text evidence="10">The type I restriction/modification system is composed of three polypeptides R, M and S.</text>
</comment>
<dbReference type="InterPro" id="IPR004473">
    <property type="entry name" value="Restrct_endonuc_typeI_HsdR"/>
</dbReference>
<dbReference type="InterPro" id="IPR055180">
    <property type="entry name" value="HsdR_RecA-like_helicase_dom_2"/>
</dbReference>
<evidence type="ECO:0000313" key="12">
    <source>
        <dbReference type="EMBL" id="MFC5193633.1"/>
    </source>
</evidence>
<dbReference type="GO" id="GO:0009035">
    <property type="term" value="F:type I site-specific deoxyribonuclease activity"/>
    <property type="evidence" value="ECO:0007669"/>
    <property type="project" value="UniProtKB-EC"/>
</dbReference>
<dbReference type="InterPro" id="IPR021810">
    <property type="entry name" value="T1RH-like_C"/>
</dbReference>
<evidence type="ECO:0000313" key="13">
    <source>
        <dbReference type="Proteomes" id="UP001596163"/>
    </source>
</evidence>
<evidence type="ECO:0000256" key="6">
    <source>
        <dbReference type="ARBA" id="ARBA00022759"/>
    </source>
</evidence>
<sequence length="1062" mass="120447">MSAVISEDHIEQVLIQELIELGYTYVHGGLISPDGAQAERTFQEVVLRERLSAAIAKFNPSIPFDAQEEALKRVMRADSPDLVMNNYTFYKYLTEGVEVEYRKGDRIVGDKVWLVDYQNPERNEFLAVNQLTIIEGNQNKRPDVILFVNGLPLVVIELKNATDENADLPAAFNQLQTYKKSIPSLFQYNGLLIVSDGWDALYGSLTAPKQFFLPWKSIDGKLVADPDIPQMEVMAKGLLKKDVLLDLIRHFTIFHSNKEKLSKIIPRYHQYFAVNKAIHTTKRATSELGDQRAGVIWHTQGSGKSLSMVFYAGKLVLELNNPTLIILTDRNDLDDQLFDTFSLSQDLLRQTPVQAENREQLKKLLSVASGGIVFTTIQKFLPEVKDRIELEEGKTKNIRGTYELLSDRRNIVVIADEAHRSQYDFMDGFAKHMRDALPNASFIGFTGTPIETTDKNTQAVFGDYIDIYDIQQAVEDGATVRIYYENRLAKINLKEEEKPRIDEEFEELTESEETTSQQKLKSKWARLEAIVGNEQRLKLIAEDIVKHFESRNSILDGKGMIVCMSRRICVDLYKAIIDIRPDWHHEDDDQGAIKVVMTGSSSDPLPFQPHVRSKQRRKDLGERLKDPKDPLKLAIVRDMWLTGFDAPAMHTLYIDKPMRGHNLMQAIARVNRVYGGKEGGLIVDYIGIATDLKKALSTYTESGGKGKPAFDQEEAAAIMMGKYEVVAQLFNEKPRDPDLKQGFDYKVFFGLNSKDKLYFPIKAANYILGLENGKERFINGVTALTKAFAISVPHPDTIEIRDEVGLFQAIKARIVKVSQAGKPKSDEELETAIKQILSDAIVTDKVVDVFDAAGLKKPDISILSDDFLAEVRGMEHKNVALELLKKLLNDEIRFRKQTNLVQSKKFSDMLDGAVKNYQNNLITSAQVIEELIRLAKEIKEADRKGEDLGLDFREYAFYTALEVNDSAVQVLGDDILRHIARELVDTIRSNTSIDWTVRENVQAKMRIAVKRILRKHGYPPDMQERATETVLEQARMMADYINKEVKTYQIPPRGELGVAAEE</sequence>
<gene>
    <name evidence="12" type="ORF">ACFPIK_17805</name>
</gene>
<evidence type="ECO:0000259" key="11">
    <source>
        <dbReference type="PROSITE" id="PS51192"/>
    </source>
</evidence>
<proteinExistence type="inferred from homology"/>
<comment type="caution">
    <text evidence="12">The sequence shown here is derived from an EMBL/GenBank/DDBJ whole genome shotgun (WGS) entry which is preliminary data.</text>
</comment>
<dbReference type="PROSITE" id="PS51192">
    <property type="entry name" value="HELICASE_ATP_BIND_1"/>
    <property type="match status" value="1"/>
</dbReference>
<dbReference type="Pfam" id="PF04313">
    <property type="entry name" value="HSDR_N"/>
    <property type="match status" value="1"/>
</dbReference>
<dbReference type="InterPro" id="IPR040980">
    <property type="entry name" value="SWI2_SNF2"/>
</dbReference>
<reference evidence="13" key="1">
    <citation type="journal article" date="2019" name="Int. J. Syst. Evol. Microbiol.">
        <title>The Global Catalogue of Microorganisms (GCM) 10K type strain sequencing project: providing services to taxonomists for standard genome sequencing and annotation.</title>
        <authorList>
            <consortium name="The Broad Institute Genomics Platform"/>
            <consortium name="The Broad Institute Genome Sequencing Center for Infectious Disease"/>
            <person name="Wu L."/>
            <person name="Ma J."/>
        </authorList>
    </citation>
    <scope>NUCLEOTIDE SEQUENCE [LARGE SCALE GENOMIC DNA]</scope>
    <source>
        <strain evidence="13">CGMCC 1.7030</strain>
    </source>
</reference>
<keyword evidence="9 10" id="KW-0238">DNA-binding</keyword>
<dbReference type="CDD" id="cd18800">
    <property type="entry name" value="SF2_C_EcoR124I-like"/>
    <property type="match status" value="1"/>
</dbReference>
<dbReference type="InterPro" id="IPR027417">
    <property type="entry name" value="P-loop_NTPase"/>
</dbReference>
<evidence type="ECO:0000256" key="9">
    <source>
        <dbReference type="ARBA" id="ARBA00023125"/>
    </source>
</evidence>
<feature type="domain" description="Helicase ATP-binding" evidence="11">
    <location>
        <begin position="285"/>
        <end position="467"/>
    </location>
</feature>
<dbReference type="Pfam" id="PF18766">
    <property type="entry name" value="SWI2_SNF2"/>
    <property type="match status" value="1"/>
</dbReference>
<dbReference type="InterPro" id="IPR051268">
    <property type="entry name" value="Type-I_R_enzyme_R_subunit"/>
</dbReference>
<dbReference type="Gene3D" id="3.90.1570.50">
    <property type="match status" value="1"/>
</dbReference>
<evidence type="ECO:0000256" key="5">
    <source>
        <dbReference type="ARBA" id="ARBA00022747"/>
    </source>
</evidence>
<dbReference type="PANTHER" id="PTHR30195:SF15">
    <property type="entry name" value="TYPE I RESTRICTION ENZYME HINDI ENDONUCLEASE SUBUNIT"/>
    <property type="match status" value="1"/>
</dbReference>
<keyword evidence="8 10" id="KW-0067">ATP-binding</keyword>
<dbReference type="CDD" id="cd22332">
    <property type="entry name" value="HsdR_N"/>
    <property type="match status" value="1"/>
</dbReference>
<dbReference type="EC" id="3.1.21.3" evidence="10"/>
<dbReference type="InterPro" id="IPR014001">
    <property type="entry name" value="Helicase_ATP-bd"/>
</dbReference>
<keyword evidence="5 10" id="KW-0680">Restriction system</keyword>
<dbReference type="NCBIfam" id="TIGR00348">
    <property type="entry name" value="hsdR"/>
    <property type="match status" value="1"/>
</dbReference>
<dbReference type="CDD" id="cd18030">
    <property type="entry name" value="DEXHc_RE_I_HsdR"/>
    <property type="match status" value="1"/>
</dbReference>
<evidence type="ECO:0000256" key="8">
    <source>
        <dbReference type="ARBA" id="ARBA00022840"/>
    </source>
</evidence>
<dbReference type="Pfam" id="PF11867">
    <property type="entry name" value="T1RH-like_C"/>
    <property type="match status" value="1"/>
</dbReference>
<accession>A0ABW0C0Y1</accession>
<keyword evidence="4 10" id="KW-0547">Nucleotide-binding</keyword>
<dbReference type="Gene3D" id="3.40.50.300">
    <property type="entry name" value="P-loop containing nucleotide triphosphate hydrolases"/>
    <property type="match status" value="3"/>
</dbReference>
<evidence type="ECO:0000256" key="1">
    <source>
        <dbReference type="ARBA" id="ARBA00000851"/>
    </source>
</evidence>
<evidence type="ECO:0000256" key="7">
    <source>
        <dbReference type="ARBA" id="ARBA00022801"/>
    </source>
</evidence>
<dbReference type="InterPro" id="IPR007409">
    <property type="entry name" value="Restrct_endonuc_type1_HsdR_N"/>
</dbReference>
<name>A0ABW0C0Y1_9BACT</name>
<comment type="similarity">
    <text evidence="2 10">Belongs to the HsdR family.</text>
</comment>
<protein>
    <recommendedName>
        <fullName evidence="10">Type I restriction enzyme endonuclease subunit</fullName>
        <shortName evidence="10">R protein</shortName>
        <ecNumber evidence="10">3.1.21.3</ecNumber>
    </recommendedName>
</protein>
<keyword evidence="7 10" id="KW-0378">Hydrolase</keyword>
<keyword evidence="3" id="KW-0540">Nuclease</keyword>
<dbReference type="EMBL" id="JBHSKS010000024">
    <property type="protein sequence ID" value="MFC5193633.1"/>
    <property type="molecule type" value="Genomic_DNA"/>
</dbReference>
<dbReference type="Proteomes" id="UP001596163">
    <property type="component" value="Unassembled WGS sequence"/>
</dbReference>
<evidence type="ECO:0000256" key="10">
    <source>
        <dbReference type="RuleBase" id="RU364115"/>
    </source>
</evidence>
<dbReference type="SUPFAM" id="SSF52540">
    <property type="entry name" value="P-loop containing nucleoside triphosphate hydrolases"/>
    <property type="match status" value="1"/>
</dbReference>
<keyword evidence="6 12" id="KW-0255">Endonuclease</keyword>
<dbReference type="Pfam" id="PF22679">
    <property type="entry name" value="T1R_D3-like"/>
    <property type="match status" value="1"/>
</dbReference>
<evidence type="ECO:0000256" key="2">
    <source>
        <dbReference type="ARBA" id="ARBA00008598"/>
    </source>
</evidence>
<keyword evidence="13" id="KW-1185">Reference proteome</keyword>
<organism evidence="12 13">
    <name type="scientific">Algoriphagus aquatilis</name>
    <dbReference type="NCBI Taxonomy" id="490186"/>
    <lineage>
        <taxon>Bacteria</taxon>
        <taxon>Pseudomonadati</taxon>
        <taxon>Bacteroidota</taxon>
        <taxon>Cytophagia</taxon>
        <taxon>Cytophagales</taxon>
        <taxon>Cyclobacteriaceae</taxon>
        <taxon>Algoriphagus</taxon>
    </lineage>
</organism>
<comment type="catalytic activity">
    <reaction evidence="1 10">
        <text>Endonucleolytic cleavage of DNA to give random double-stranded fragments with terminal 5'-phosphates, ATP is simultaneously hydrolyzed.</text>
        <dbReference type="EC" id="3.1.21.3"/>
    </reaction>
</comment>
<evidence type="ECO:0000256" key="4">
    <source>
        <dbReference type="ARBA" id="ARBA00022741"/>
    </source>
</evidence>
<dbReference type="PANTHER" id="PTHR30195">
    <property type="entry name" value="TYPE I SITE-SPECIFIC DEOXYRIBONUCLEASE PROTEIN SUBUNIT M AND R"/>
    <property type="match status" value="1"/>
</dbReference>
<evidence type="ECO:0000256" key="3">
    <source>
        <dbReference type="ARBA" id="ARBA00022722"/>
    </source>
</evidence>
<dbReference type="RefSeq" id="WP_377917757.1">
    <property type="nucleotide sequence ID" value="NZ_JBHSKS010000024.1"/>
</dbReference>
<comment type="function">
    <text evidence="10">Subunit R is required for both nuclease and ATPase activities, but not for modification.</text>
</comment>